<feature type="signal peptide" evidence="6">
    <location>
        <begin position="1"/>
        <end position="25"/>
    </location>
</feature>
<keyword evidence="3" id="KW-0564">Palmitate</keyword>
<protein>
    <recommendedName>
        <fullName evidence="7">C-type lysozyme inhibitor domain-containing protein</fullName>
    </recommendedName>
</protein>
<proteinExistence type="predicted"/>
<dbReference type="RefSeq" id="WP_160613090.1">
    <property type="nucleotide sequence ID" value="NZ_JAUFQM010000001.1"/>
</dbReference>
<dbReference type="OrthoDB" id="7433551at2"/>
<name>A0A844Z587_9SPHN</name>
<gene>
    <name evidence="8" type="ORF">GRI35_04675</name>
</gene>
<accession>A0A844Z587</accession>
<comment type="caution">
    <text evidence="8">The sequence shown here is derived from an EMBL/GenBank/DDBJ whole genome shotgun (WGS) entry which is preliminary data.</text>
</comment>
<organism evidence="8 9">
    <name type="scientific">Pontixanthobacter aestiaquae</name>
    <dbReference type="NCBI Taxonomy" id="1509367"/>
    <lineage>
        <taxon>Bacteria</taxon>
        <taxon>Pseudomonadati</taxon>
        <taxon>Pseudomonadota</taxon>
        <taxon>Alphaproteobacteria</taxon>
        <taxon>Sphingomonadales</taxon>
        <taxon>Erythrobacteraceae</taxon>
        <taxon>Pontixanthobacter</taxon>
    </lineage>
</organism>
<keyword evidence="9" id="KW-1185">Reference proteome</keyword>
<reference evidence="8 9" key="1">
    <citation type="submission" date="2019-12" db="EMBL/GenBank/DDBJ databases">
        <title>Genomic-based taxomic classification of the family Erythrobacteraceae.</title>
        <authorList>
            <person name="Xu L."/>
        </authorList>
    </citation>
    <scope>NUCLEOTIDE SEQUENCE [LARGE SCALE GENOMIC DNA]</scope>
    <source>
        <strain evidence="8 9">KCTC 42006</strain>
    </source>
</reference>
<dbReference type="EMBL" id="WTYZ01000001">
    <property type="protein sequence ID" value="MXO82664.1"/>
    <property type="molecule type" value="Genomic_DNA"/>
</dbReference>
<evidence type="ECO:0000313" key="9">
    <source>
        <dbReference type="Proteomes" id="UP000460290"/>
    </source>
</evidence>
<keyword evidence="4" id="KW-0449">Lipoprotein</keyword>
<dbReference type="InterPro" id="IPR018660">
    <property type="entry name" value="MliC"/>
</dbReference>
<keyword evidence="2" id="KW-0472">Membrane</keyword>
<dbReference type="Proteomes" id="UP000460290">
    <property type="component" value="Unassembled WGS sequence"/>
</dbReference>
<dbReference type="AlphaFoldDB" id="A0A844Z587"/>
<dbReference type="InterPro" id="IPR036328">
    <property type="entry name" value="MliC_sf"/>
</dbReference>
<sequence>MTVKTLFASLVTMGGLMLLPTPAYASFDDQYMCDALGDADALVVISSENSANASVQISVTHDGGMEGEVSVIDMRQIPAASGMKYAGLGYVFHAKGPEGILETEAGSTTCRFAGEEAPDEMSGSGDEETDAYAESQSLEAPATSWGGIVRAGPGMEFDRVTSLREGDPVTLLVDTGEEMNGYRWFMIRLSDGTEAYQWGGILCTEAPQIDGTFAGEGCP</sequence>
<feature type="chain" id="PRO_5032562774" description="C-type lysozyme inhibitor domain-containing protein" evidence="6">
    <location>
        <begin position="26"/>
        <end position="219"/>
    </location>
</feature>
<dbReference type="Gene3D" id="2.40.128.200">
    <property type="match status" value="1"/>
</dbReference>
<feature type="domain" description="C-type lysozyme inhibitor" evidence="7">
    <location>
        <begin position="70"/>
        <end position="106"/>
    </location>
</feature>
<evidence type="ECO:0000256" key="3">
    <source>
        <dbReference type="ARBA" id="ARBA00023139"/>
    </source>
</evidence>
<evidence type="ECO:0000313" key="8">
    <source>
        <dbReference type="EMBL" id="MXO82664.1"/>
    </source>
</evidence>
<evidence type="ECO:0000256" key="1">
    <source>
        <dbReference type="ARBA" id="ARBA00022729"/>
    </source>
</evidence>
<evidence type="ECO:0000259" key="7">
    <source>
        <dbReference type="Pfam" id="PF09864"/>
    </source>
</evidence>
<evidence type="ECO:0000256" key="2">
    <source>
        <dbReference type="ARBA" id="ARBA00023136"/>
    </source>
</evidence>
<dbReference type="SUPFAM" id="SSF141488">
    <property type="entry name" value="YdhA-like"/>
    <property type="match status" value="1"/>
</dbReference>
<evidence type="ECO:0000256" key="4">
    <source>
        <dbReference type="ARBA" id="ARBA00023288"/>
    </source>
</evidence>
<feature type="region of interest" description="Disordered" evidence="5">
    <location>
        <begin position="115"/>
        <end position="137"/>
    </location>
</feature>
<evidence type="ECO:0000256" key="6">
    <source>
        <dbReference type="SAM" id="SignalP"/>
    </source>
</evidence>
<keyword evidence="1 6" id="KW-0732">Signal</keyword>
<evidence type="ECO:0000256" key="5">
    <source>
        <dbReference type="SAM" id="MobiDB-lite"/>
    </source>
</evidence>
<dbReference type="Pfam" id="PF09864">
    <property type="entry name" value="MliC"/>
    <property type="match status" value="1"/>
</dbReference>
<dbReference type="Gene3D" id="2.30.30.40">
    <property type="entry name" value="SH3 Domains"/>
    <property type="match status" value="1"/>
</dbReference>